<evidence type="ECO:0000256" key="1">
    <source>
        <dbReference type="SAM" id="Phobius"/>
    </source>
</evidence>
<protein>
    <recommendedName>
        <fullName evidence="4">Gustatory receptor</fullName>
    </recommendedName>
</protein>
<keyword evidence="1" id="KW-1133">Transmembrane helix</keyword>
<feature type="transmembrane region" description="Helical" evidence="1">
    <location>
        <begin position="71"/>
        <end position="91"/>
    </location>
</feature>
<keyword evidence="3" id="KW-1185">Reference proteome</keyword>
<proteinExistence type="predicted"/>
<reference evidence="2" key="2">
    <citation type="submission" date="2015-06" db="UniProtKB">
        <authorList>
            <consortium name="EnsemblMetazoa"/>
        </authorList>
    </citation>
    <scope>IDENTIFICATION</scope>
</reference>
<accession>T1GJ52</accession>
<feature type="transmembrane region" description="Helical" evidence="1">
    <location>
        <begin position="198"/>
        <end position="220"/>
    </location>
</feature>
<keyword evidence="1" id="KW-0812">Transmembrane</keyword>
<evidence type="ECO:0000313" key="2">
    <source>
        <dbReference type="EnsemblMetazoa" id="MESCA003494-PA"/>
    </source>
</evidence>
<evidence type="ECO:0000313" key="3">
    <source>
        <dbReference type="Proteomes" id="UP000015102"/>
    </source>
</evidence>
<dbReference type="HOGENOM" id="CLU_1196030_0_0_1"/>
<dbReference type="EnsemblMetazoa" id="MESCA003494-RA">
    <property type="protein sequence ID" value="MESCA003494-PA"/>
    <property type="gene ID" value="MESCA003494"/>
</dbReference>
<dbReference type="EMBL" id="CAQQ02066328">
    <property type="status" value="NOT_ANNOTATED_CDS"/>
    <property type="molecule type" value="Genomic_DNA"/>
</dbReference>
<dbReference type="Proteomes" id="UP000015102">
    <property type="component" value="Unassembled WGS sequence"/>
</dbReference>
<keyword evidence="1" id="KW-0472">Membrane</keyword>
<dbReference type="EMBL" id="CAQQ02066330">
    <property type="status" value="NOT_ANNOTATED_CDS"/>
    <property type="molecule type" value="Genomic_DNA"/>
</dbReference>
<reference evidence="3" key="1">
    <citation type="submission" date="2013-02" db="EMBL/GenBank/DDBJ databases">
        <authorList>
            <person name="Hughes D."/>
        </authorList>
    </citation>
    <scope>NUCLEOTIDE SEQUENCE</scope>
    <source>
        <strain>Durham</strain>
        <strain evidence="3">NC isolate 2 -- Noor lab</strain>
    </source>
</reference>
<dbReference type="EMBL" id="CAQQ02066331">
    <property type="status" value="NOT_ANNOTATED_CDS"/>
    <property type="molecule type" value="Genomic_DNA"/>
</dbReference>
<organism evidence="2 3">
    <name type="scientific">Megaselia scalaris</name>
    <name type="common">Humpbacked fly</name>
    <name type="synonym">Phora scalaris</name>
    <dbReference type="NCBI Taxonomy" id="36166"/>
    <lineage>
        <taxon>Eukaryota</taxon>
        <taxon>Metazoa</taxon>
        <taxon>Ecdysozoa</taxon>
        <taxon>Arthropoda</taxon>
        <taxon>Hexapoda</taxon>
        <taxon>Insecta</taxon>
        <taxon>Pterygota</taxon>
        <taxon>Neoptera</taxon>
        <taxon>Endopterygota</taxon>
        <taxon>Diptera</taxon>
        <taxon>Brachycera</taxon>
        <taxon>Muscomorpha</taxon>
        <taxon>Platypezoidea</taxon>
        <taxon>Phoridae</taxon>
        <taxon>Megaseliini</taxon>
        <taxon>Megaselia</taxon>
    </lineage>
</organism>
<evidence type="ECO:0008006" key="4">
    <source>
        <dbReference type="Google" id="ProtNLM"/>
    </source>
</evidence>
<sequence>MKLVFLLVFQYRRFARLSNRLLKVPFKGTNKFTLNELIAYFLIFTTVLINLGVGIYDIVMLRRYSMPFVNFMLFSALYLPHVALAGCVKYLNTLIWMLTSFFAEIREEIDKSTDRILNVDENGTTVITLTDSCGDLKKSRVTFVEKLDALIIIVNKLNERVQKQLYSLIGLNVICLVFAAYSLVYYNTTWHLITSEAFGSALRVTCILCLSAFWSTIFPWHSATVVLKRKKG</sequence>
<feature type="transmembrane region" description="Helical" evidence="1">
    <location>
        <begin position="165"/>
        <end position="186"/>
    </location>
</feature>
<dbReference type="EMBL" id="CAQQ02066329">
    <property type="status" value="NOT_ANNOTATED_CDS"/>
    <property type="molecule type" value="Genomic_DNA"/>
</dbReference>
<feature type="transmembrane region" description="Helical" evidence="1">
    <location>
        <begin position="38"/>
        <end position="59"/>
    </location>
</feature>
<name>T1GJ52_MEGSC</name>
<dbReference type="AlphaFoldDB" id="T1GJ52"/>